<dbReference type="InterPro" id="IPR010279">
    <property type="entry name" value="YqjD/ElaB"/>
</dbReference>
<evidence type="ECO:0000256" key="2">
    <source>
        <dbReference type="SAM" id="Phobius"/>
    </source>
</evidence>
<evidence type="ECO:0000259" key="3">
    <source>
        <dbReference type="Pfam" id="PF19029"/>
    </source>
</evidence>
<dbReference type="GO" id="GO:0043022">
    <property type="term" value="F:ribosome binding"/>
    <property type="evidence" value="ECO:0007669"/>
    <property type="project" value="InterPro"/>
</dbReference>
<protein>
    <recommendedName>
        <fullName evidence="3">DUF883 domain-containing protein</fullName>
    </recommendedName>
</protein>
<proteinExistence type="predicted"/>
<dbReference type="EMBL" id="ABOX02000031">
    <property type="protein sequence ID" value="EEF59213.1"/>
    <property type="molecule type" value="Genomic_DNA"/>
</dbReference>
<evidence type="ECO:0000313" key="4">
    <source>
        <dbReference type="EMBL" id="EEF59213.1"/>
    </source>
</evidence>
<feature type="transmembrane region" description="Helical" evidence="2">
    <location>
        <begin position="72"/>
        <end position="90"/>
    </location>
</feature>
<reference evidence="4 5" key="1">
    <citation type="journal article" date="2011" name="J. Bacteriol.">
        <title>Genome sequence of 'Pedosphaera parvula' Ellin514, an aerobic Verrucomicrobial isolate from pasture soil.</title>
        <authorList>
            <person name="Kant R."/>
            <person name="van Passel M.W."/>
            <person name="Sangwan P."/>
            <person name="Palva A."/>
            <person name="Lucas S."/>
            <person name="Copeland A."/>
            <person name="Lapidus A."/>
            <person name="Glavina Del Rio T."/>
            <person name="Dalin E."/>
            <person name="Tice H."/>
            <person name="Bruce D."/>
            <person name="Goodwin L."/>
            <person name="Pitluck S."/>
            <person name="Chertkov O."/>
            <person name="Larimer F.W."/>
            <person name="Land M.L."/>
            <person name="Hauser L."/>
            <person name="Brettin T.S."/>
            <person name="Detter J.C."/>
            <person name="Han S."/>
            <person name="de Vos W.M."/>
            <person name="Janssen P.H."/>
            <person name="Smidt H."/>
        </authorList>
    </citation>
    <scope>NUCLEOTIDE SEQUENCE [LARGE SCALE GENOMIC DNA]</scope>
    <source>
        <strain evidence="4 5">Ellin514</strain>
    </source>
</reference>
<accession>B9XLV6</accession>
<keyword evidence="2" id="KW-1133">Transmembrane helix</keyword>
<comment type="caution">
    <text evidence="4">The sequence shown here is derived from an EMBL/GenBank/DDBJ whole genome shotgun (WGS) entry which is preliminary data.</text>
</comment>
<evidence type="ECO:0000313" key="5">
    <source>
        <dbReference type="Proteomes" id="UP000003688"/>
    </source>
</evidence>
<keyword evidence="2" id="KW-0472">Membrane</keyword>
<dbReference type="AlphaFoldDB" id="B9XLV6"/>
<dbReference type="Pfam" id="PF19029">
    <property type="entry name" value="DUF883_C"/>
    <property type="match status" value="1"/>
</dbReference>
<dbReference type="OrthoDB" id="197249at2"/>
<keyword evidence="2" id="KW-0812">Transmembrane</keyword>
<feature type="domain" description="DUF883" evidence="3">
    <location>
        <begin position="64"/>
        <end position="93"/>
    </location>
</feature>
<dbReference type="RefSeq" id="WP_007416795.1">
    <property type="nucleotide sequence ID" value="NZ_ABOX02000031.1"/>
</dbReference>
<feature type="compositionally biased region" description="Basic and acidic residues" evidence="1">
    <location>
        <begin position="23"/>
        <end position="43"/>
    </location>
</feature>
<dbReference type="InterPro" id="IPR043605">
    <property type="entry name" value="DUF883_C"/>
</dbReference>
<dbReference type="PANTHER" id="PTHR35893">
    <property type="entry name" value="INNER MEMBRANE PROTEIN-RELATED"/>
    <property type="match status" value="1"/>
</dbReference>
<sequence>MPETSNSKPWKEKSMEPRSQSEQLKKSAEEVTENLREASEEAQNRLSELWDVGKERVATYAKATDQKIHENPYQTIGIAFGVGLLIGVLINRRGRSED</sequence>
<gene>
    <name evidence="4" type="ORF">Cflav_PD2418</name>
</gene>
<dbReference type="Proteomes" id="UP000003688">
    <property type="component" value="Unassembled WGS sequence"/>
</dbReference>
<keyword evidence="5" id="KW-1185">Reference proteome</keyword>
<organism evidence="4 5">
    <name type="scientific">Pedosphaera parvula (strain Ellin514)</name>
    <dbReference type="NCBI Taxonomy" id="320771"/>
    <lineage>
        <taxon>Bacteria</taxon>
        <taxon>Pseudomonadati</taxon>
        <taxon>Verrucomicrobiota</taxon>
        <taxon>Pedosphaerae</taxon>
        <taxon>Pedosphaerales</taxon>
        <taxon>Pedosphaeraceae</taxon>
        <taxon>Pedosphaera</taxon>
    </lineage>
</organism>
<evidence type="ECO:0000256" key="1">
    <source>
        <dbReference type="SAM" id="MobiDB-lite"/>
    </source>
</evidence>
<dbReference type="PANTHER" id="PTHR35893:SF3">
    <property type="entry name" value="INNER MEMBRANE PROTEIN"/>
    <property type="match status" value="1"/>
</dbReference>
<feature type="region of interest" description="Disordered" evidence="1">
    <location>
        <begin position="1"/>
        <end position="44"/>
    </location>
</feature>
<name>B9XLV6_PEDPL</name>